<dbReference type="EMBL" id="AP011844">
    <property type="protein sequence ID" value="BAJ47682.1"/>
    <property type="molecule type" value="Genomic_DNA"/>
</dbReference>
<proteinExistence type="predicted"/>
<dbReference type="PROSITE" id="PS50983">
    <property type="entry name" value="FE_B12_PBP"/>
    <property type="match status" value="1"/>
</dbReference>
<gene>
    <name evidence="4" type="ORF">CSUB_C0639</name>
    <name evidence="3" type="ORF">HGMM_F09F10C04</name>
    <name evidence="2" type="ORF">HGMM_F32D08C14</name>
</gene>
<evidence type="ECO:0000313" key="3">
    <source>
        <dbReference type="EMBL" id="BAJ47682.1"/>
    </source>
</evidence>
<name>E6N5S9_CALS0</name>
<evidence type="ECO:0000313" key="5">
    <source>
        <dbReference type="Proteomes" id="UP000008120"/>
    </source>
</evidence>
<feature type="domain" description="Fe/B12 periplasmic-binding" evidence="1">
    <location>
        <begin position="123"/>
        <end position="398"/>
    </location>
</feature>
<dbReference type="EMBL" id="AP011843">
    <property type="protein sequence ID" value="BAJ47648.1"/>
    <property type="molecule type" value="Genomic_DNA"/>
</dbReference>
<dbReference type="KEGG" id="csu:CSUB_C0639"/>
<organism evidence="2 5">
    <name type="scientific">Caldiarchaeum subterraneum</name>
    <dbReference type="NCBI Taxonomy" id="311458"/>
    <lineage>
        <taxon>Archaea</taxon>
        <taxon>Nitrososphaerota</taxon>
        <taxon>Candidatus Caldarchaeales</taxon>
        <taxon>Candidatus Caldarchaeaceae</taxon>
        <taxon>Candidatus Caldarchaeum</taxon>
    </lineage>
</organism>
<sequence>MDYPTNIMNKTTTILSILIIIGLVGGFLLGQSIAQPVVRTVYVTSVETRVQTTVETRSIATTVTEVVERHGPEVRYAKLFALENRGGYVLLRDGLNRTVLAVPRDAPLPDLRVDLVVRTPVERAVLMSATHVALVERLREYEPELLGRVVGLMWGGSYAWFFPEVDRLLQRGVISDVGAAWSPDFERLVALQPDLVMIYTYPGDPVVSKLEELKLPYVVVSEYLEDDLLGRFEWIKFVSVFFGLEDVADKVFSYVEQSVLLTSLRAKALVAHGVPAPKVVWFSVYRGTVYVAGGGSYVAKALKDLGASYVFSDIASSGSATVTPEELVARALDADVIVLSTDLITTREDLLKELPQLAESKAFRENRVYRYSSDIFQLGYYASEEWFRDLAKMLYPGAFDGGGGPRFFVEVR</sequence>
<dbReference type="InterPro" id="IPR050902">
    <property type="entry name" value="ABC_Transporter_SBP"/>
</dbReference>
<reference evidence="2 5" key="2">
    <citation type="journal article" date="2011" name="Nucleic Acids Res.">
        <title>Insights into the evolution of Archaea and eukaryotic protein modifier systems revealed by the genome of a novel archaeal group.</title>
        <authorList>
            <person name="Nunoura T."/>
            <person name="Takaki Y."/>
            <person name="Kakuta J."/>
            <person name="Nishi S."/>
            <person name="Sugahara J."/>
            <person name="Kazama H."/>
            <person name="Chee G."/>
            <person name="Hattori M."/>
            <person name="Kanai A."/>
            <person name="Atomi H."/>
            <person name="Takai K."/>
            <person name="Takami H."/>
        </authorList>
    </citation>
    <scope>NUCLEOTIDE SEQUENCE [LARGE SCALE GENOMIC DNA]</scope>
</reference>
<dbReference type="Pfam" id="PF01497">
    <property type="entry name" value="Peripla_BP_2"/>
    <property type="match status" value="1"/>
</dbReference>
<evidence type="ECO:0000313" key="4">
    <source>
        <dbReference type="EMBL" id="BAJ50498.1"/>
    </source>
</evidence>
<accession>E6N5S9</accession>
<dbReference type="PANTHER" id="PTHR30535">
    <property type="entry name" value="VITAMIN B12-BINDING PROTEIN"/>
    <property type="match status" value="1"/>
</dbReference>
<dbReference type="AlphaFoldDB" id="E6N5S9"/>
<reference evidence="2 5" key="1">
    <citation type="journal article" date="2005" name="Environ. Microbiol.">
        <title>Genetic and functional properties of uncultivated thermophilic crenarchaeotes from a subsurface gold mine as revealed by analysis of genome fragments.</title>
        <authorList>
            <person name="Nunoura T."/>
            <person name="Hirayama H."/>
            <person name="Takami H."/>
            <person name="Oida H."/>
            <person name="Nishi S."/>
            <person name="Shimamura S."/>
            <person name="Suzuki Y."/>
            <person name="Inagaki F."/>
            <person name="Takai K."/>
            <person name="Nealson K.H."/>
            <person name="Horikoshi K."/>
        </authorList>
    </citation>
    <scope>NUCLEOTIDE SEQUENCE [LARGE SCALE GENOMIC DNA]</scope>
</reference>
<dbReference type="SUPFAM" id="SSF53807">
    <property type="entry name" value="Helical backbone' metal receptor"/>
    <property type="match status" value="1"/>
</dbReference>
<dbReference type="STRING" id="311458.CSUB_C0639"/>
<dbReference type="EMBL" id="BA000048">
    <property type="protein sequence ID" value="BAJ50498.1"/>
    <property type="molecule type" value="Genomic_DNA"/>
</dbReference>
<dbReference type="Gene3D" id="3.40.50.1980">
    <property type="entry name" value="Nitrogenase molybdenum iron protein domain"/>
    <property type="match status" value="2"/>
</dbReference>
<evidence type="ECO:0000313" key="2">
    <source>
        <dbReference type="EMBL" id="BAJ47648.1"/>
    </source>
</evidence>
<dbReference type="BioCyc" id="CCAL311458:G131R-651-MONOMER"/>
<evidence type="ECO:0000259" key="1">
    <source>
        <dbReference type="PROSITE" id="PS50983"/>
    </source>
</evidence>
<dbReference type="InterPro" id="IPR002491">
    <property type="entry name" value="ABC_transptr_periplasmic_BD"/>
</dbReference>
<protein>
    <submittedName>
        <fullName evidence="2">Iron complex ABC transporter substrate-binding protein</fullName>
    </submittedName>
</protein>
<dbReference type="Proteomes" id="UP000008120">
    <property type="component" value="Chromosome"/>
</dbReference>
<dbReference type="PANTHER" id="PTHR30535:SF34">
    <property type="entry name" value="MOLYBDATE-BINDING PROTEIN MOLA"/>
    <property type="match status" value="1"/>
</dbReference>